<dbReference type="GO" id="GO:0015225">
    <property type="term" value="F:biotin transmembrane transporter activity"/>
    <property type="evidence" value="ECO:0007669"/>
    <property type="project" value="UniProtKB-UniRule"/>
</dbReference>
<feature type="transmembrane region" description="Helical" evidence="2">
    <location>
        <begin position="63"/>
        <end position="86"/>
    </location>
</feature>
<dbReference type="AlphaFoldDB" id="A0A1L3Q0R1"/>
<feature type="transmembrane region" description="Helical" evidence="2">
    <location>
        <begin position="116"/>
        <end position="139"/>
    </location>
</feature>
<gene>
    <name evidence="3" type="ORF">BHR79_02500</name>
    <name evidence="4" type="ORF">EFE40_00285</name>
    <name evidence="5" type="ORF">SAMN04515625_0327</name>
</gene>
<dbReference type="Proteomes" id="UP000267921">
    <property type="component" value="Unassembled WGS sequence"/>
</dbReference>
<evidence type="ECO:0000256" key="2">
    <source>
        <dbReference type="SAM" id="Phobius"/>
    </source>
</evidence>
<dbReference type="Proteomes" id="UP000186879">
    <property type="component" value="Chromosome"/>
</dbReference>
<dbReference type="EMBL" id="RJJG01000001">
    <property type="protein sequence ID" value="RNI10655.1"/>
    <property type="molecule type" value="Genomic_DNA"/>
</dbReference>
<dbReference type="Gene3D" id="1.10.1760.20">
    <property type="match status" value="1"/>
</dbReference>
<evidence type="ECO:0000313" key="6">
    <source>
        <dbReference type="Proteomes" id="UP000186879"/>
    </source>
</evidence>
<dbReference type="GeneID" id="30582592"/>
<feature type="transmembrane region" description="Helical" evidence="2">
    <location>
        <begin position="151"/>
        <end position="176"/>
    </location>
</feature>
<comment type="subcellular location">
    <subcellularLocation>
        <location evidence="1">Cell membrane</location>
        <topology evidence="1">Multi-pass membrane protein</topology>
    </subcellularLocation>
</comment>
<dbReference type="Proteomes" id="UP000198669">
    <property type="component" value="Unassembled WGS sequence"/>
</dbReference>
<evidence type="ECO:0000313" key="8">
    <source>
        <dbReference type="Proteomes" id="UP000267921"/>
    </source>
</evidence>
<dbReference type="OrthoDB" id="50443at2157"/>
<accession>A0A1L3Q0R1</accession>
<evidence type="ECO:0000313" key="3">
    <source>
        <dbReference type="EMBL" id="APH38468.1"/>
    </source>
</evidence>
<dbReference type="GO" id="GO:0005886">
    <property type="term" value="C:plasma membrane"/>
    <property type="evidence" value="ECO:0007669"/>
    <property type="project" value="UniProtKB-SubCell"/>
</dbReference>
<evidence type="ECO:0000313" key="4">
    <source>
        <dbReference type="EMBL" id="RNI10655.1"/>
    </source>
</evidence>
<feature type="transmembrane region" description="Helical" evidence="2">
    <location>
        <begin position="92"/>
        <end position="109"/>
    </location>
</feature>
<dbReference type="PANTHER" id="PTHR34295">
    <property type="entry name" value="BIOTIN TRANSPORTER BIOY"/>
    <property type="match status" value="1"/>
</dbReference>
<name>A0A1L3Q0R1_9EURY</name>
<keyword evidence="1 2" id="KW-0472">Membrane</keyword>
<dbReference type="InterPro" id="IPR003784">
    <property type="entry name" value="BioY"/>
</dbReference>
<dbReference type="EMBL" id="CP017921">
    <property type="protein sequence ID" value="APH38468.1"/>
    <property type="molecule type" value="Genomic_DNA"/>
</dbReference>
<keyword evidence="2" id="KW-0812">Transmembrane</keyword>
<comment type="similarity">
    <text evidence="1">Belongs to the BioY family.</text>
</comment>
<keyword evidence="1" id="KW-1003">Cell membrane</keyword>
<reference evidence="3 6" key="1">
    <citation type="submission" date="2016-10" db="EMBL/GenBank/DDBJ databases">
        <title>Methanohalophilus halophilus.</title>
        <authorList>
            <person name="L'haridon S."/>
        </authorList>
    </citation>
    <scope>NUCLEOTIDE SEQUENCE [LARGE SCALE GENOMIC DNA]</scope>
    <source>
        <strain evidence="3 6">Z-7982</strain>
    </source>
</reference>
<feature type="transmembrane region" description="Helical" evidence="2">
    <location>
        <begin position="12"/>
        <end position="31"/>
    </location>
</feature>
<keyword evidence="2" id="KW-1133">Transmembrane helix</keyword>
<dbReference type="EMBL" id="FNMU01000001">
    <property type="protein sequence ID" value="SDW09478.1"/>
    <property type="molecule type" value="Genomic_DNA"/>
</dbReference>
<keyword evidence="1" id="KW-0813">Transport</keyword>
<reference evidence="4 8" key="3">
    <citation type="submission" date="2018-10" db="EMBL/GenBank/DDBJ databases">
        <title>Cultivation of a novel Methanohalophilus strain from Kebrit Deep of the Red Sea and a genomic comparison of members of the genus Methanohalophilus.</title>
        <authorList>
            <person name="Guan Y."/>
            <person name="Ngugi D.K."/>
            <person name="Stingl U."/>
        </authorList>
    </citation>
    <scope>NUCLEOTIDE SEQUENCE [LARGE SCALE GENOMIC DNA]</scope>
    <source>
        <strain evidence="4 8">DSM 3094</strain>
    </source>
</reference>
<dbReference type="Pfam" id="PF02632">
    <property type="entry name" value="BioY"/>
    <property type="match status" value="1"/>
</dbReference>
<evidence type="ECO:0000313" key="5">
    <source>
        <dbReference type="EMBL" id="SDW09478.1"/>
    </source>
</evidence>
<keyword evidence="6" id="KW-1185">Reference proteome</keyword>
<evidence type="ECO:0000256" key="1">
    <source>
        <dbReference type="PIRNR" id="PIRNR016661"/>
    </source>
</evidence>
<reference evidence="5 7" key="2">
    <citation type="submission" date="2016-10" db="EMBL/GenBank/DDBJ databases">
        <authorList>
            <person name="de Groot N.N."/>
        </authorList>
    </citation>
    <scope>NUCLEOTIDE SEQUENCE [LARGE SCALE GENOMIC DNA]</scope>
    <source>
        <strain evidence="5 7">Z-7982</strain>
    </source>
</reference>
<dbReference type="RefSeq" id="WP_072560863.1">
    <property type="nucleotide sequence ID" value="NZ_CP017921.1"/>
</dbReference>
<protein>
    <submittedName>
        <fullName evidence="3">BioY family transporter</fullName>
    </submittedName>
    <submittedName>
        <fullName evidence="5">Biotin transport system substrate-specific component</fullName>
    </submittedName>
    <submittedName>
        <fullName evidence="4">Biotin transporter BioY</fullName>
    </submittedName>
</protein>
<proteinExistence type="inferred from homology"/>
<dbReference type="KEGG" id="mhaz:BHR79_02500"/>
<dbReference type="PANTHER" id="PTHR34295:SF1">
    <property type="entry name" value="BIOTIN TRANSPORTER BIOY"/>
    <property type="match status" value="1"/>
</dbReference>
<organism evidence="3 6">
    <name type="scientific">Methanohalophilus halophilus</name>
    <dbReference type="NCBI Taxonomy" id="2177"/>
    <lineage>
        <taxon>Archaea</taxon>
        <taxon>Methanobacteriati</taxon>
        <taxon>Methanobacteriota</taxon>
        <taxon>Stenosarchaea group</taxon>
        <taxon>Methanomicrobia</taxon>
        <taxon>Methanosarcinales</taxon>
        <taxon>Methanosarcinaceae</taxon>
        <taxon>Methanohalophilus</taxon>
    </lineage>
</organism>
<dbReference type="PIRSF" id="PIRSF016661">
    <property type="entry name" value="BioY"/>
    <property type="match status" value="1"/>
</dbReference>
<sequence>MVNNNGLSDSSVRKMVYAALFASMTAVGAYISVPVGLVPVTLQTLFVILAGAVLGARWGMLSMFIYVLLGIVGLPVFSGGSSGLGVLLGPTGGYIIGFILAALVIGYLFEKFQNGSIAGMVAIFLIGMIAIYVPGYFQLMYVASLGAHETLALGVAPFIPGAAIKIAAATIIYRYLKTESLV</sequence>
<evidence type="ECO:0000313" key="7">
    <source>
        <dbReference type="Proteomes" id="UP000198669"/>
    </source>
</evidence>
<dbReference type="STRING" id="2177.BHR79_02500"/>